<dbReference type="PROSITE" id="PS50850">
    <property type="entry name" value="MFS"/>
    <property type="match status" value="1"/>
</dbReference>
<evidence type="ECO:0000256" key="1">
    <source>
        <dbReference type="ARBA" id="ARBA00004651"/>
    </source>
</evidence>
<comment type="caution">
    <text evidence="9">The sequence shown here is derived from an EMBL/GenBank/DDBJ whole genome shotgun (WGS) entry which is preliminary data.</text>
</comment>
<dbReference type="Pfam" id="PF07690">
    <property type="entry name" value="MFS_1"/>
    <property type="match status" value="2"/>
</dbReference>
<comment type="subcellular location">
    <subcellularLocation>
        <location evidence="1">Cell membrane</location>
        <topology evidence="1">Multi-pass membrane protein</topology>
    </subcellularLocation>
</comment>
<dbReference type="GO" id="GO:0005886">
    <property type="term" value="C:plasma membrane"/>
    <property type="evidence" value="ECO:0007669"/>
    <property type="project" value="UniProtKB-SubCell"/>
</dbReference>
<feature type="transmembrane region" description="Helical" evidence="7">
    <location>
        <begin position="202"/>
        <end position="222"/>
    </location>
</feature>
<dbReference type="Proteomes" id="UP000241229">
    <property type="component" value="Unassembled WGS sequence"/>
</dbReference>
<feature type="transmembrane region" description="Helical" evidence="7">
    <location>
        <begin position="298"/>
        <end position="318"/>
    </location>
</feature>
<evidence type="ECO:0000256" key="4">
    <source>
        <dbReference type="ARBA" id="ARBA00022692"/>
    </source>
</evidence>
<feature type="domain" description="Major facilitator superfamily (MFS) profile" evidence="8">
    <location>
        <begin position="10"/>
        <end position="385"/>
    </location>
</feature>
<evidence type="ECO:0000256" key="6">
    <source>
        <dbReference type="ARBA" id="ARBA00023136"/>
    </source>
</evidence>
<feature type="transmembrane region" description="Helical" evidence="7">
    <location>
        <begin position="12"/>
        <end position="37"/>
    </location>
</feature>
<evidence type="ECO:0000313" key="9">
    <source>
        <dbReference type="EMBL" id="PSJ60013.1"/>
    </source>
</evidence>
<proteinExistence type="predicted"/>
<dbReference type="AlphaFoldDB" id="A0A2P7SBZ2"/>
<feature type="transmembrane region" description="Helical" evidence="7">
    <location>
        <begin position="169"/>
        <end position="190"/>
    </location>
</feature>
<evidence type="ECO:0000313" key="10">
    <source>
        <dbReference type="Proteomes" id="UP000241229"/>
    </source>
</evidence>
<feature type="transmembrane region" description="Helical" evidence="7">
    <location>
        <begin position="274"/>
        <end position="292"/>
    </location>
</feature>
<dbReference type="OrthoDB" id="9797524at2"/>
<feature type="transmembrane region" description="Helical" evidence="7">
    <location>
        <begin position="49"/>
        <end position="69"/>
    </location>
</feature>
<dbReference type="InterPro" id="IPR011701">
    <property type="entry name" value="MFS"/>
</dbReference>
<keyword evidence="5 7" id="KW-1133">Transmembrane helix</keyword>
<keyword evidence="4 7" id="KW-0812">Transmembrane</keyword>
<keyword evidence="2" id="KW-0813">Transport</keyword>
<feature type="transmembrane region" description="Helical" evidence="7">
    <location>
        <begin position="358"/>
        <end position="380"/>
    </location>
</feature>
<name>A0A2P7SBZ2_9HYPH</name>
<evidence type="ECO:0000256" key="3">
    <source>
        <dbReference type="ARBA" id="ARBA00022475"/>
    </source>
</evidence>
<reference evidence="9 10" key="1">
    <citation type="submission" date="2018-03" db="EMBL/GenBank/DDBJ databases">
        <title>The draft genome of Mesorhizobium sp. 6GN-30.</title>
        <authorList>
            <person name="Liu L."/>
            <person name="Li L."/>
            <person name="Wang T."/>
            <person name="Zhang X."/>
            <person name="Liang L."/>
        </authorList>
    </citation>
    <scope>NUCLEOTIDE SEQUENCE [LARGE SCALE GENOMIC DNA]</scope>
    <source>
        <strain evidence="9 10">6GN30</strain>
    </source>
</reference>
<dbReference type="RefSeq" id="WP_106772427.1">
    <property type="nucleotide sequence ID" value="NZ_PXYK01000010.1"/>
</dbReference>
<dbReference type="PANTHER" id="PTHR23521">
    <property type="entry name" value="TRANSPORTER MFS SUPERFAMILY"/>
    <property type="match status" value="1"/>
</dbReference>
<keyword evidence="10" id="KW-1185">Reference proteome</keyword>
<feature type="transmembrane region" description="Helical" evidence="7">
    <location>
        <begin position="102"/>
        <end position="122"/>
    </location>
</feature>
<accession>A0A2P7SBZ2</accession>
<protein>
    <submittedName>
        <fullName evidence="9">MFS transporter</fullName>
    </submittedName>
</protein>
<dbReference type="InterPro" id="IPR047200">
    <property type="entry name" value="MFS_YcaD-like"/>
</dbReference>
<feature type="transmembrane region" description="Helical" evidence="7">
    <location>
        <begin position="325"/>
        <end position="346"/>
    </location>
</feature>
<dbReference type="SUPFAM" id="SSF103473">
    <property type="entry name" value="MFS general substrate transporter"/>
    <property type="match status" value="1"/>
</dbReference>
<dbReference type="InterPro" id="IPR036259">
    <property type="entry name" value="MFS_trans_sf"/>
</dbReference>
<evidence type="ECO:0000256" key="7">
    <source>
        <dbReference type="SAM" id="Phobius"/>
    </source>
</evidence>
<dbReference type="PANTHER" id="PTHR23521:SF2">
    <property type="entry name" value="TRANSPORTER MFS SUPERFAMILY"/>
    <property type="match status" value="1"/>
</dbReference>
<evidence type="ECO:0000259" key="8">
    <source>
        <dbReference type="PROSITE" id="PS50850"/>
    </source>
</evidence>
<dbReference type="InterPro" id="IPR020846">
    <property type="entry name" value="MFS_dom"/>
</dbReference>
<dbReference type="Gene3D" id="1.20.1250.20">
    <property type="entry name" value="MFS general substrate transporter like domains"/>
    <property type="match status" value="2"/>
</dbReference>
<feature type="transmembrane region" description="Helical" evidence="7">
    <location>
        <begin position="76"/>
        <end position="96"/>
    </location>
</feature>
<dbReference type="CDD" id="cd17477">
    <property type="entry name" value="MFS_YcaD_like"/>
    <property type="match status" value="1"/>
</dbReference>
<organism evidence="9 10">
    <name type="scientific">Kumtagia ephedrae</name>
    <dbReference type="NCBI Taxonomy" id="2116701"/>
    <lineage>
        <taxon>Bacteria</taxon>
        <taxon>Pseudomonadati</taxon>
        <taxon>Pseudomonadota</taxon>
        <taxon>Alphaproteobacteria</taxon>
        <taxon>Hyphomicrobiales</taxon>
        <taxon>Phyllobacteriaceae</taxon>
        <taxon>Kumtagia</taxon>
    </lineage>
</organism>
<gene>
    <name evidence="9" type="ORF">C7I84_11965</name>
</gene>
<evidence type="ECO:0000256" key="5">
    <source>
        <dbReference type="ARBA" id="ARBA00022989"/>
    </source>
</evidence>
<keyword evidence="3" id="KW-1003">Cell membrane</keyword>
<dbReference type="EMBL" id="PXYK01000010">
    <property type="protein sequence ID" value="PSJ60013.1"/>
    <property type="molecule type" value="Genomic_DNA"/>
</dbReference>
<sequence length="386" mass="40315">MVEKVRDTSGMPLAALAGIIATVSVFAIAQGLTYPLLSFILLREGYSPAMIGASAAMTPLGYIVSAPFIPWLSRRFGAGPLTVGCAGLATLMLAAIGWTQDVWLWFPLRFLLGFFANPLYVISETWMIAIAPAAKRGRVMGIYTSIVSGGFALGPLTLTVVGTQGWPPFLVGICAFLVCGLILVIVLPRLPDMQDEAHTTSVGGFAMLAPLLLFAVAAAAAFEQGLLSLFSVYGASYGTPERTLASLLAVFIAGNIALQLPLGALAERIGARRVMLLCAVVAVLGCALLPLLLATPLIWPMVFVWGAVAFGIYTMALIELGDRFTGAMLITGNAAFALFWGIGGIAGPPVTGAVMDIAGVQGLPLALGLLCLGLVVSILMRSRDRA</sequence>
<evidence type="ECO:0000256" key="2">
    <source>
        <dbReference type="ARBA" id="ARBA00022448"/>
    </source>
</evidence>
<feature type="transmembrane region" description="Helical" evidence="7">
    <location>
        <begin position="142"/>
        <end position="163"/>
    </location>
</feature>
<dbReference type="GO" id="GO:0022857">
    <property type="term" value="F:transmembrane transporter activity"/>
    <property type="evidence" value="ECO:0007669"/>
    <property type="project" value="InterPro"/>
</dbReference>
<keyword evidence="6 7" id="KW-0472">Membrane</keyword>
<feature type="transmembrane region" description="Helical" evidence="7">
    <location>
        <begin position="242"/>
        <end position="262"/>
    </location>
</feature>